<dbReference type="OrthoDB" id="8542432at2"/>
<sequence length="478" mass="54190">MLRLTRKLLQGIARTLARYARSIEKLLAQDDSLANRYSIDYSDERPPAHWLAKVRQGAPHLLDKRYDDTQTVSYSSETLSESGPSAPVASNEGEEPPAHWVEKVRRGAPYLLDDQPVYKKHDLEQSAADDRESPQSSWDQTARDIDPDSSGNNEKKLHTSETSYKSSLKLSYQKKPGFSSQIIRPGPYNSFGMDAHKKVLQHDKPRLRDTPGLTQRNSSRKAKKPYIGAVSLISSEKKATASETEFGQPDPTGSPAQNSEIKSKNLSSNRRLRIQRPNVTVPDATTHNNNYRPQSRSQDDRFTLNNRVRTERDSRDKNLATHQFPGKITKSGSINKNTLSQRELNETAASHPDKTAHFFFSYKPEERMNRNRERTDHHLPETTGTVSADNLFGTNQKQYITQATRTIEPFESGVSHWPNLPGERQKQISDGQWPELPEENLPTAQTIIQSTINFAQLQHTIARDRQSKIEQRGISWSG</sequence>
<proteinExistence type="predicted"/>
<evidence type="ECO:0000313" key="3">
    <source>
        <dbReference type="Proteomes" id="UP000199345"/>
    </source>
</evidence>
<feature type="compositionally biased region" description="Polar residues" evidence="1">
    <location>
        <begin position="72"/>
        <end position="83"/>
    </location>
</feature>
<dbReference type="RefSeq" id="WP_090654952.1">
    <property type="nucleotide sequence ID" value="NZ_FOIA01000001.1"/>
</dbReference>
<name>A0A1H9Y4H3_9PROT</name>
<dbReference type="EMBL" id="FOIA01000001">
    <property type="protein sequence ID" value="SES63736.1"/>
    <property type="molecule type" value="Genomic_DNA"/>
</dbReference>
<gene>
    <name evidence="2" type="ORF">SAMN05216326_10169</name>
</gene>
<protein>
    <submittedName>
        <fullName evidence="2">Uncharacterized protein</fullName>
    </submittedName>
</protein>
<dbReference type="AlphaFoldDB" id="A0A1H9Y4H3"/>
<evidence type="ECO:0000256" key="1">
    <source>
        <dbReference type="SAM" id="MobiDB-lite"/>
    </source>
</evidence>
<dbReference type="Proteomes" id="UP000199345">
    <property type="component" value="Unassembled WGS sequence"/>
</dbReference>
<feature type="compositionally biased region" description="Polar residues" evidence="1">
    <location>
        <begin position="254"/>
        <end position="269"/>
    </location>
</feature>
<feature type="compositionally biased region" description="Polar residues" evidence="1">
    <location>
        <begin position="283"/>
        <end position="296"/>
    </location>
</feature>
<reference evidence="3" key="1">
    <citation type="submission" date="2016-10" db="EMBL/GenBank/DDBJ databases">
        <authorList>
            <person name="Varghese N."/>
            <person name="Submissions S."/>
        </authorList>
    </citation>
    <scope>NUCLEOTIDE SEQUENCE [LARGE SCALE GENOMIC DNA]</scope>
    <source>
        <strain evidence="3">Nm71</strain>
    </source>
</reference>
<feature type="compositionally biased region" description="Basic and acidic residues" evidence="1">
    <location>
        <begin position="124"/>
        <end position="133"/>
    </location>
</feature>
<feature type="compositionally biased region" description="Basic and acidic residues" evidence="1">
    <location>
        <begin position="297"/>
        <end position="319"/>
    </location>
</feature>
<organism evidence="2 3">
    <name type="scientific">Nitrosomonas marina</name>
    <dbReference type="NCBI Taxonomy" id="917"/>
    <lineage>
        <taxon>Bacteria</taxon>
        <taxon>Pseudomonadati</taxon>
        <taxon>Pseudomonadota</taxon>
        <taxon>Betaproteobacteria</taxon>
        <taxon>Nitrosomonadales</taxon>
        <taxon>Nitrosomonadaceae</taxon>
        <taxon>Nitrosomonas</taxon>
    </lineage>
</organism>
<evidence type="ECO:0000313" key="2">
    <source>
        <dbReference type="EMBL" id="SES63736.1"/>
    </source>
</evidence>
<accession>A0A1H9Y4H3</accession>
<feature type="region of interest" description="Disordered" evidence="1">
    <location>
        <begin position="201"/>
        <end position="333"/>
    </location>
</feature>
<feature type="region of interest" description="Disordered" evidence="1">
    <location>
        <begin position="72"/>
        <end position="97"/>
    </location>
</feature>
<keyword evidence="3" id="KW-1185">Reference proteome</keyword>
<feature type="region of interest" description="Disordered" evidence="1">
    <location>
        <begin position="124"/>
        <end position="168"/>
    </location>
</feature>